<proteinExistence type="predicted"/>
<feature type="region of interest" description="Disordered" evidence="1">
    <location>
        <begin position="26"/>
        <end position="123"/>
    </location>
</feature>
<accession>A0A6A7B545</accession>
<keyword evidence="4" id="KW-1185">Reference proteome</keyword>
<dbReference type="AlphaFoldDB" id="A0A6A7B545"/>
<dbReference type="OrthoDB" id="4161186at2759"/>
<protein>
    <recommendedName>
        <fullName evidence="2">PD-(D/E)XK nuclease-like domain-containing protein</fullName>
    </recommendedName>
</protein>
<gene>
    <name evidence="3" type="ORF">T440DRAFT_399051</name>
</gene>
<name>A0A6A7B545_9PLEO</name>
<evidence type="ECO:0000313" key="3">
    <source>
        <dbReference type="EMBL" id="KAF2849438.1"/>
    </source>
</evidence>
<feature type="compositionally biased region" description="Polar residues" evidence="1">
    <location>
        <begin position="87"/>
        <end position="105"/>
    </location>
</feature>
<reference evidence="3" key="1">
    <citation type="submission" date="2020-01" db="EMBL/GenBank/DDBJ databases">
        <authorList>
            <consortium name="DOE Joint Genome Institute"/>
            <person name="Haridas S."/>
            <person name="Albert R."/>
            <person name="Binder M."/>
            <person name="Bloem J."/>
            <person name="Labutti K."/>
            <person name="Salamov A."/>
            <person name="Andreopoulos B."/>
            <person name="Baker S.E."/>
            <person name="Barry K."/>
            <person name="Bills G."/>
            <person name="Bluhm B.H."/>
            <person name="Cannon C."/>
            <person name="Castanera R."/>
            <person name="Culley D.E."/>
            <person name="Daum C."/>
            <person name="Ezra D."/>
            <person name="Gonzalez J.B."/>
            <person name="Henrissat B."/>
            <person name="Kuo A."/>
            <person name="Liang C."/>
            <person name="Lipzen A."/>
            <person name="Lutzoni F."/>
            <person name="Magnuson J."/>
            <person name="Mondo S."/>
            <person name="Nolan M."/>
            <person name="Ohm R."/>
            <person name="Pangilinan J."/>
            <person name="Park H.-J."/>
            <person name="Ramirez L."/>
            <person name="Alfaro M."/>
            <person name="Sun H."/>
            <person name="Tritt A."/>
            <person name="Yoshinaga Y."/>
            <person name="Zwiers L.-H."/>
            <person name="Turgeon B.G."/>
            <person name="Goodwin S.B."/>
            <person name="Spatafora J.W."/>
            <person name="Crous P.W."/>
            <person name="Grigoriev I.V."/>
        </authorList>
    </citation>
    <scope>NUCLEOTIDE SEQUENCE</scope>
    <source>
        <strain evidence="3">IPT5</strain>
    </source>
</reference>
<dbReference type="InterPro" id="IPR046797">
    <property type="entry name" value="PDDEXK_12"/>
</dbReference>
<feature type="domain" description="PD-(D/E)XK nuclease-like" evidence="2">
    <location>
        <begin position="177"/>
        <end position="277"/>
    </location>
</feature>
<evidence type="ECO:0000313" key="4">
    <source>
        <dbReference type="Proteomes" id="UP000799423"/>
    </source>
</evidence>
<evidence type="ECO:0000256" key="1">
    <source>
        <dbReference type="SAM" id="MobiDB-lite"/>
    </source>
</evidence>
<sequence length="277" mass="31213">MPSSLPPSPTIDDIAARVCAWLELEQSVPPDQLHPEQRKRRRDSNSESDHPQHMRRESPKRRKGDDDEIAPGQSVSHAGSVVELNDRTTFSSLSVGSKRSTSPIRQKTLLRTARPPILQDPLSNPSIQVPADVAPRLRALRQRLGRRLTSRFIPACLRTMLETEPAFHTALLHEPIDDDAYDESDERSAKQCALVIDRAKAVLQGTQLCTTYNKDENAWCLDVVVPLLDLALVLHGRDTFRCESVQSQSIQPAYLPRAVDLLSNTEKYVFRKTDFCF</sequence>
<evidence type="ECO:0000259" key="2">
    <source>
        <dbReference type="Pfam" id="PF20516"/>
    </source>
</evidence>
<organism evidence="3 4">
    <name type="scientific">Plenodomus tracheiphilus IPT5</name>
    <dbReference type="NCBI Taxonomy" id="1408161"/>
    <lineage>
        <taxon>Eukaryota</taxon>
        <taxon>Fungi</taxon>
        <taxon>Dikarya</taxon>
        <taxon>Ascomycota</taxon>
        <taxon>Pezizomycotina</taxon>
        <taxon>Dothideomycetes</taxon>
        <taxon>Pleosporomycetidae</taxon>
        <taxon>Pleosporales</taxon>
        <taxon>Pleosporineae</taxon>
        <taxon>Leptosphaeriaceae</taxon>
        <taxon>Plenodomus</taxon>
    </lineage>
</organism>
<dbReference type="EMBL" id="MU006311">
    <property type="protein sequence ID" value="KAF2849438.1"/>
    <property type="molecule type" value="Genomic_DNA"/>
</dbReference>
<dbReference type="Proteomes" id="UP000799423">
    <property type="component" value="Unassembled WGS sequence"/>
</dbReference>
<feature type="compositionally biased region" description="Basic and acidic residues" evidence="1">
    <location>
        <begin position="43"/>
        <end position="57"/>
    </location>
</feature>
<feature type="non-terminal residue" evidence="3">
    <location>
        <position position="277"/>
    </location>
</feature>
<dbReference type="Pfam" id="PF20516">
    <property type="entry name" value="PDDEXK_12"/>
    <property type="match status" value="1"/>
</dbReference>